<evidence type="ECO:0000313" key="1">
    <source>
        <dbReference type="EMBL" id="TWI59286.1"/>
    </source>
</evidence>
<gene>
    <name evidence="1" type="ORF">IQ10_01001</name>
</gene>
<dbReference type="Pfam" id="PF00300">
    <property type="entry name" value="His_Phos_1"/>
    <property type="match status" value="1"/>
</dbReference>
<comment type="caution">
    <text evidence="1">The sequence shown here is derived from an EMBL/GenBank/DDBJ whole genome shotgun (WGS) entry which is preliminary data.</text>
</comment>
<dbReference type="InterPro" id="IPR013078">
    <property type="entry name" value="His_Pase_superF_clade-1"/>
</dbReference>
<dbReference type="InterPro" id="IPR029033">
    <property type="entry name" value="His_PPase_superfam"/>
</dbReference>
<evidence type="ECO:0000313" key="2">
    <source>
        <dbReference type="Proteomes" id="UP000315711"/>
    </source>
</evidence>
<sequence>MKVGLIRHFRVKRGYPNKIITSEELMKWVDEYDASDVWENEINCQIKWQKCYSSDLPRAKTTAQKACNGEIIYLKELREITFSPLFHSKVKLPLFLNIFFIRIAWMFNHKSQPKSKREVIKQINDTLDKILHDDEDVLIVGHGGMMMFMRKELMKRGFTGPRFNRPENGQVYVFEKE</sequence>
<keyword evidence="2" id="KW-1185">Reference proteome</keyword>
<dbReference type="AlphaFoldDB" id="A0A562QT66"/>
<dbReference type="Proteomes" id="UP000315711">
    <property type="component" value="Unassembled WGS sequence"/>
</dbReference>
<accession>A0A562QT66</accession>
<dbReference type="Gene3D" id="3.40.50.1240">
    <property type="entry name" value="Phosphoglycerate mutase-like"/>
    <property type="match status" value="1"/>
</dbReference>
<dbReference type="RefSeq" id="WP_144449440.1">
    <property type="nucleotide sequence ID" value="NZ_VLKZ01000002.1"/>
</dbReference>
<protein>
    <submittedName>
        <fullName evidence="1">Histidine phosphatase superfamily protein (Branch 1)</fullName>
    </submittedName>
</protein>
<proteinExistence type="predicted"/>
<name>A0A562QT66_9BACI</name>
<dbReference type="SUPFAM" id="SSF53254">
    <property type="entry name" value="Phosphoglycerate mutase-like"/>
    <property type="match status" value="1"/>
</dbReference>
<organism evidence="1 2">
    <name type="scientific">Halalkalibacter nanhaiisediminis</name>
    <dbReference type="NCBI Taxonomy" id="688079"/>
    <lineage>
        <taxon>Bacteria</taxon>
        <taxon>Bacillati</taxon>
        <taxon>Bacillota</taxon>
        <taxon>Bacilli</taxon>
        <taxon>Bacillales</taxon>
        <taxon>Bacillaceae</taxon>
        <taxon>Halalkalibacter</taxon>
    </lineage>
</organism>
<dbReference type="OrthoDB" id="1680942at2"/>
<dbReference type="EMBL" id="VLKZ01000002">
    <property type="protein sequence ID" value="TWI59286.1"/>
    <property type="molecule type" value="Genomic_DNA"/>
</dbReference>
<reference evidence="1 2" key="1">
    <citation type="journal article" date="2015" name="Stand. Genomic Sci.">
        <title>Genomic Encyclopedia of Bacterial and Archaeal Type Strains, Phase III: the genomes of soil and plant-associated and newly described type strains.</title>
        <authorList>
            <person name="Whitman W.B."/>
            <person name="Woyke T."/>
            <person name="Klenk H.P."/>
            <person name="Zhou Y."/>
            <person name="Lilburn T.G."/>
            <person name="Beck B.J."/>
            <person name="De Vos P."/>
            <person name="Vandamme P."/>
            <person name="Eisen J.A."/>
            <person name="Garrity G."/>
            <person name="Hugenholtz P."/>
            <person name="Kyrpides N.C."/>
        </authorList>
    </citation>
    <scope>NUCLEOTIDE SEQUENCE [LARGE SCALE GENOMIC DNA]</scope>
    <source>
        <strain evidence="1 2">CGMCC 1.10116</strain>
    </source>
</reference>